<name>A0ABS3TI61_9BACT</name>
<comment type="caution">
    <text evidence="1">The sequence shown here is derived from an EMBL/GenBank/DDBJ whole genome shotgun (WGS) entry which is preliminary data.</text>
</comment>
<proteinExistence type="predicted"/>
<keyword evidence="2" id="KW-1185">Reference proteome</keyword>
<dbReference type="SUPFAM" id="SSF51126">
    <property type="entry name" value="Pectin lyase-like"/>
    <property type="match status" value="1"/>
</dbReference>
<dbReference type="Proteomes" id="UP000670527">
    <property type="component" value="Unassembled WGS sequence"/>
</dbReference>
<gene>
    <name evidence="1" type="ORF">J4D97_21900</name>
</gene>
<evidence type="ECO:0008006" key="3">
    <source>
        <dbReference type="Google" id="ProtNLM"/>
    </source>
</evidence>
<evidence type="ECO:0000313" key="2">
    <source>
        <dbReference type="Proteomes" id="UP000670527"/>
    </source>
</evidence>
<protein>
    <recommendedName>
        <fullName evidence="3">T9SS type A sorting domain-containing protein</fullName>
    </recommendedName>
</protein>
<dbReference type="EMBL" id="JAGETX010000031">
    <property type="protein sequence ID" value="MBO3273318.1"/>
    <property type="molecule type" value="Genomic_DNA"/>
</dbReference>
<accession>A0ABS3TI61</accession>
<organism evidence="1 2">
    <name type="scientific">Hymenobacter defluvii</name>
    <dbReference type="NCBI Taxonomy" id="2054411"/>
    <lineage>
        <taxon>Bacteria</taxon>
        <taxon>Pseudomonadati</taxon>
        <taxon>Bacteroidota</taxon>
        <taxon>Cytophagia</taxon>
        <taxon>Cytophagales</taxon>
        <taxon>Hymenobacteraceae</taxon>
        <taxon>Hymenobacter</taxon>
    </lineage>
</organism>
<sequence>MITRGGTYTGNYRSLDSKVPCVIVSTSEPVTLIDCTLVGAGDLIKTGGGVNLTVRNCRGYGLTPTVDNRTRGRFLDAYQAKQLIVEHNYMEHTAGMVVNRWSGNGSAQQTLTVRYNQGLNCDGRYRNGGKETRSFVQLNTVQQLAGIDISYNEFRNEPNESAVEDNINFYNSSGTAQSPIKVHDNYVEGAYPYPATEPSFHGTGLTTDGDGSTPTTTAAYIEAYQNQFVSTCNAAMNIAAGHHIRFYNNRMVTDGLLPDGTKLKATYAATAVFNYYQKDAATFNNNTISNNTIGYVKWGYNSPYRDRQDLSTGSCATCTGTTHLPNPITPAMEQDEWSLWQQKLQQQQVSVGVLRTADSGGSTILPVTLARFESKYVGAQLLATWTTAQELNSSYFEVQQSTTGLDFSSVGHVQAAGNSTRTRTYSLALPPSVERVYLRLKMVDTDSSVRYSEVISCQSFAGATAVRASEHTLYSLAGEQLWHRPASEDRPDLRNLRPGIYVLRTRQTDGSQVSKKILIQ</sequence>
<reference evidence="1 2" key="1">
    <citation type="submission" date="2021-03" db="EMBL/GenBank/DDBJ databases">
        <authorList>
            <person name="Kim M.K."/>
        </authorList>
    </citation>
    <scope>NUCLEOTIDE SEQUENCE [LARGE SCALE GENOMIC DNA]</scope>
    <source>
        <strain evidence="1 2">BT507</strain>
    </source>
</reference>
<dbReference type="InterPro" id="IPR011050">
    <property type="entry name" value="Pectin_lyase_fold/virulence"/>
</dbReference>
<evidence type="ECO:0000313" key="1">
    <source>
        <dbReference type="EMBL" id="MBO3273318.1"/>
    </source>
</evidence>